<dbReference type="VEuPathDB" id="TrichDB:TVAG_491300"/>
<sequence>MSDSDVFEGPMEYKVNPPRNVVTHTTNAPKYKQDFTLESNSRNVENISKITPESQLHELCPVWKTSFQPTATNF</sequence>
<reference evidence="2" key="2">
    <citation type="journal article" date="2007" name="Science">
        <title>Draft genome sequence of the sexually transmitted pathogen Trichomonas vaginalis.</title>
        <authorList>
            <person name="Carlton J.M."/>
            <person name="Hirt R.P."/>
            <person name="Silva J.C."/>
            <person name="Delcher A.L."/>
            <person name="Schatz M."/>
            <person name="Zhao Q."/>
            <person name="Wortman J.R."/>
            <person name="Bidwell S.L."/>
            <person name="Alsmark U.C.M."/>
            <person name="Besteiro S."/>
            <person name="Sicheritz-Ponten T."/>
            <person name="Noel C.J."/>
            <person name="Dacks J.B."/>
            <person name="Foster P.G."/>
            <person name="Simillion C."/>
            <person name="Van de Peer Y."/>
            <person name="Miranda-Saavedra D."/>
            <person name="Barton G.J."/>
            <person name="Westrop G.D."/>
            <person name="Mueller S."/>
            <person name="Dessi D."/>
            <person name="Fiori P.L."/>
            <person name="Ren Q."/>
            <person name="Paulsen I."/>
            <person name="Zhang H."/>
            <person name="Bastida-Corcuera F.D."/>
            <person name="Simoes-Barbosa A."/>
            <person name="Brown M.T."/>
            <person name="Hayes R.D."/>
            <person name="Mukherjee M."/>
            <person name="Okumura C.Y."/>
            <person name="Schneider R."/>
            <person name="Smith A.J."/>
            <person name="Vanacova S."/>
            <person name="Villalvazo M."/>
            <person name="Haas B.J."/>
            <person name="Pertea M."/>
            <person name="Feldblyum T.V."/>
            <person name="Utterback T.R."/>
            <person name="Shu C.L."/>
            <person name="Osoegawa K."/>
            <person name="de Jong P.J."/>
            <person name="Hrdy I."/>
            <person name="Horvathova L."/>
            <person name="Zubacova Z."/>
            <person name="Dolezal P."/>
            <person name="Malik S.B."/>
            <person name="Logsdon J.M. Jr."/>
            <person name="Henze K."/>
            <person name="Gupta A."/>
            <person name="Wang C.C."/>
            <person name="Dunne R.L."/>
            <person name="Upcroft J.A."/>
            <person name="Upcroft P."/>
            <person name="White O."/>
            <person name="Salzberg S.L."/>
            <person name="Tang P."/>
            <person name="Chiu C.-H."/>
            <person name="Lee Y.-S."/>
            <person name="Embley T.M."/>
            <person name="Coombs G.H."/>
            <person name="Mottram J.C."/>
            <person name="Tachezy J."/>
            <person name="Fraser-Liggett C.M."/>
            <person name="Johnson P.J."/>
        </authorList>
    </citation>
    <scope>NUCLEOTIDE SEQUENCE [LARGE SCALE GENOMIC DNA]</scope>
    <source>
        <strain evidence="2">G3</strain>
    </source>
</reference>
<proteinExistence type="predicted"/>
<dbReference type="EMBL" id="DS113277">
    <property type="protein sequence ID" value="EAY13991.1"/>
    <property type="molecule type" value="Genomic_DNA"/>
</dbReference>
<dbReference type="InParanoid" id="A2E072"/>
<keyword evidence="3" id="KW-1185">Reference proteome</keyword>
<dbReference type="AlphaFoldDB" id="A2E072"/>
<dbReference type="Proteomes" id="UP000001542">
    <property type="component" value="Unassembled WGS sequence"/>
</dbReference>
<feature type="region of interest" description="Disordered" evidence="1">
    <location>
        <begin position="1"/>
        <end position="25"/>
    </location>
</feature>
<name>A2E072_TRIV3</name>
<organism evidence="2 3">
    <name type="scientific">Trichomonas vaginalis (strain ATCC PRA-98 / G3)</name>
    <dbReference type="NCBI Taxonomy" id="412133"/>
    <lineage>
        <taxon>Eukaryota</taxon>
        <taxon>Metamonada</taxon>
        <taxon>Parabasalia</taxon>
        <taxon>Trichomonadida</taxon>
        <taxon>Trichomonadidae</taxon>
        <taxon>Trichomonas</taxon>
    </lineage>
</organism>
<evidence type="ECO:0000256" key="1">
    <source>
        <dbReference type="SAM" id="MobiDB-lite"/>
    </source>
</evidence>
<dbReference type="KEGG" id="tva:4771979"/>
<reference evidence="2" key="1">
    <citation type="submission" date="2006-10" db="EMBL/GenBank/DDBJ databases">
        <authorList>
            <person name="Amadeo P."/>
            <person name="Zhao Q."/>
            <person name="Wortman J."/>
            <person name="Fraser-Liggett C."/>
            <person name="Carlton J."/>
        </authorList>
    </citation>
    <scope>NUCLEOTIDE SEQUENCE</scope>
    <source>
        <strain evidence="2">G3</strain>
    </source>
</reference>
<dbReference type="VEuPathDB" id="TrichDB:TVAGG3_0219520"/>
<dbReference type="RefSeq" id="XP_001326214.1">
    <property type="nucleotide sequence ID" value="XM_001326179.1"/>
</dbReference>
<evidence type="ECO:0000313" key="3">
    <source>
        <dbReference type="Proteomes" id="UP000001542"/>
    </source>
</evidence>
<evidence type="ECO:0000313" key="2">
    <source>
        <dbReference type="EMBL" id="EAY13991.1"/>
    </source>
</evidence>
<protein>
    <submittedName>
        <fullName evidence="2">Uncharacterized protein</fullName>
    </submittedName>
</protein>
<accession>A2E072</accession>
<gene>
    <name evidence="2" type="ORF">TVAG_491300</name>
</gene>